<dbReference type="Proteomes" id="UP001501195">
    <property type="component" value="Unassembled WGS sequence"/>
</dbReference>
<gene>
    <name evidence="1" type="ORF">GCM10023225_30760</name>
</gene>
<keyword evidence="2" id="KW-1185">Reference proteome</keyword>
<evidence type="ECO:0000313" key="1">
    <source>
        <dbReference type="EMBL" id="GAA4992502.1"/>
    </source>
</evidence>
<sequence>MADQPGGHDLRAIYRRYNACCNAHEFDRLGEFVAPRLRVDGEERTLQEYADGLAAAVDAFPDLRWELRHLLVDAPWVAAHFLDTGTHRGTFHGVPATGRTVTAQEFAVYRFEAGRIVEVWVTADDLGRLRRLGASPAPAPERHALG</sequence>
<evidence type="ECO:0000313" key="2">
    <source>
        <dbReference type="Proteomes" id="UP001501195"/>
    </source>
</evidence>
<organism evidence="1 2">
    <name type="scientific">Kineococcus glutinatus</name>
    <dbReference type="NCBI Taxonomy" id="1070872"/>
    <lineage>
        <taxon>Bacteria</taxon>
        <taxon>Bacillati</taxon>
        <taxon>Actinomycetota</taxon>
        <taxon>Actinomycetes</taxon>
        <taxon>Kineosporiales</taxon>
        <taxon>Kineosporiaceae</taxon>
        <taxon>Kineococcus</taxon>
    </lineage>
</organism>
<protein>
    <recommendedName>
        <fullName evidence="3">Ester cyclase</fullName>
    </recommendedName>
</protein>
<dbReference type="PANTHER" id="PTHR38436:SF1">
    <property type="entry name" value="ESTER CYCLASE"/>
    <property type="match status" value="1"/>
</dbReference>
<evidence type="ECO:0008006" key="3">
    <source>
        <dbReference type="Google" id="ProtNLM"/>
    </source>
</evidence>
<dbReference type="PANTHER" id="PTHR38436">
    <property type="entry name" value="POLYKETIDE CYCLASE SNOAL-LIKE DOMAIN"/>
    <property type="match status" value="1"/>
</dbReference>
<dbReference type="Pfam" id="PF07366">
    <property type="entry name" value="SnoaL"/>
    <property type="match status" value="1"/>
</dbReference>
<dbReference type="EMBL" id="BAABIL010000555">
    <property type="protein sequence ID" value="GAA4992502.1"/>
    <property type="molecule type" value="Genomic_DNA"/>
</dbReference>
<proteinExistence type="predicted"/>
<accession>A0ABP9I9V5</accession>
<name>A0ABP9I9V5_9ACTN</name>
<comment type="caution">
    <text evidence="1">The sequence shown here is derived from an EMBL/GenBank/DDBJ whole genome shotgun (WGS) entry which is preliminary data.</text>
</comment>
<dbReference type="SUPFAM" id="SSF54427">
    <property type="entry name" value="NTF2-like"/>
    <property type="match status" value="1"/>
</dbReference>
<dbReference type="Gene3D" id="3.10.450.50">
    <property type="match status" value="1"/>
</dbReference>
<reference evidence="2" key="1">
    <citation type="journal article" date="2019" name="Int. J. Syst. Evol. Microbiol.">
        <title>The Global Catalogue of Microorganisms (GCM) 10K type strain sequencing project: providing services to taxonomists for standard genome sequencing and annotation.</title>
        <authorList>
            <consortium name="The Broad Institute Genomics Platform"/>
            <consortium name="The Broad Institute Genome Sequencing Center for Infectious Disease"/>
            <person name="Wu L."/>
            <person name="Ma J."/>
        </authorList>
    </citation>
    <scope>NUCLEOTIDE SEQUENCE [LARGE SCALE GENOMIC DNA]</scope>
    <source>
        <strain evidence="2">JCM 18126</strain>
    </source>
</reference>
<dbReference type="InterPro" id="IPR032710">
    <property type="entry name" value="NTF2-like_dom_sf"/>
</dbReference>
<dbReference type="RefSeq" id="WP_345713605.1">
    <property type="nucleotide sequence ID" value="NZ_BAABIL010000555.1"/>
</dbReference>
<dbReference type="InterPro" id="IPR009959">
    <property type="entry name" value="Cyclase_SnoaL-like"/>
</dbReference>